<evidence type="ECO:0000313" key="6">
    <source>
        <dbReference type="EMBL" id="NHN55115.1"/>
    </source>
</evidence>
<keyword evidence="1" id="KW-0805">Transcription regulation</keyword>
<keyword evidence="4" id="KW-0804">Transcription</keyword>
<dbReference type="InterPro" id="IPR014710">
    <property type="entry name" value="RmlC-like_jellyroll"/>
</dbReference>
<dbReference type="Pfam" id="PF02311">
    <property type="entry name" value="AraC_binding"/>
    <property type="match status" value="1"/>
</dbReference>
<dbReference type="Gene3D" id="2.60.120.10">
    <property type="entry name" value="Jelly Rolls"/>
    <property type="match status" value="1"/>
</dbReference>
<dbReference type="Pfam" id="PF12833">
    <property type="entry name" value="HTH_18"/>
    <property type="match status" value="1"/>
</dbReference>
<evidence type="ECO:0000259" key="5">
    <source>
        <dbReference type="PROSITE" id="PS01124"/>
    </source>
</evidence>
<evidence type="ECO:0000256" key="2">
    <source>
        <dbReference type="ARBA" id="ARBA00023125"/>
    </source>
</evidence>
<proteinExistence type="predicted"/>
<evidence type="ECO:0000256" key="3">
    <source>
        <dbReference type="ARBA" id="ARBA00023159"/>
    </source>
</evidence>
<comment type="caution">
    <text evidence="6">The sequence shown here is derived from an EMBL/GenBank/DDBJ whole genome shotgun (WGS) entry which is preliminary data.</text>
</comment>
<evidence type="ECO:0000256" key="4">
    <source>
        <dbReference type="ARBA" id="ARBA00023163"/>
    </source>
</evidence>
<dbReference type="Proteomes" id="UP000744769">
    <property type="component" value="Unassembled WGS sequence"/>
</dbReference>
<dbReference type="PROSITE" id="PS01124">
    <property type="entry name" value="HTH_ARAC_FAMILY_2"/>
    <property type="match status" value="1"/>
</dbReference>
<keyword evidence="2" id="KW-0238">DNA-binding</keyword>
<dbReference type="RefSeq" id="WP_166194113.1">
    <property type="nucleotide sequence ID" value="NZ_JAAOIV010000003.1"/>
</dbReference>
<gene>
    <name evidence="6" type="ORF">G9U51_04845</name>
</gene>
<keyword evidence="3" id="KW-0010">Activator</keyword>
<dbReference type="EMBL" id="JAAOIV010000003">
    <property type="protein sequence ID" value="NHN55115.1"/>
    <property type="molecule type" value="Genomic_DNA"/>
</dbReference>
<dbReference type="InterPro" id="IPR020449">
    <property type="entry name" value="Tscrpt_reg_AraC-type_HTH"/>
</dbReference>
<dbReference type="InterPro" id="IPR009057">
    <property type="entry name" value="Homeodomain-like_sf"/>
</dbReference>
<dbReference type="GO" id="GO:0003700">
    <property type="term" value="F:DNA-binding transcription factor activity"/>
    <property type="evidence" value="ECO:0007669"/>
    <property type="project" value="InterPro"/>
</dbReference>
<accession>A0A967B0E5</accession>
<dbReference type="PANTHER" id="PTHR46796">
    <property type="entry name" value="HTH-TYPE TRANSCRIPTIONAL ACTIVATOR RHAS-RELATED"/>
    <property type="match status" value="1"/>
</dbReference>
<name>A0A967B0E5_9MICO</name>
<protein>
    <submittedName>
        <fullName evidence="6">AraC family transcriptional regulator</fullName>
    </submittedName>
</protein>
<keyword evidence="7" id="KW-1185">Reference proteome</keyword>
<dbReference type="InterPro" id="IPR037923">
    <property type="entry name" value="HTH-like"/>
</dbReference>
<dbReference type="SMART" id="SM00342">
    <property type="entry name" value="HTH_ARAC"/>
    <property type="match status" value="1"/>
</dbReference>
<evidence type="ECO:0000313" key="7">
    <source>
        <dbReference type="Proteomes" id="UP000744769"/>
    </source>
</evidence>
<dbReference type="SUPFAM" id="SSF46689">
    <property type="entry name" value="Homeodomain-like"/>
    <property type="match status" value="2"/>
</dbReference>
<dbReference type="PRINTS" id="PR00032">
    <property type="entry name" value="HTHARAC"/>
</dbReference>
<sequence>MDAPVAAAPEFWHDPGFPEVESRRSARENSCYRSHTHDRFAIGIIDEGRSEFVGRSGTPVILEAGDVVFIPAGQLHQCNPVGGRWVYQMMLADETWLRDQVWTDGESISAAIQVHRSEKTREAFDVANAALYAGEGRETFAGLLRRAFCLAGTTEVLEPTPDAVVAQRLRPVLRLLAEQVGDPRVDELAAMVGMSRFQLIRAVRSATGLTPIAWRNDARVVRARALLRGGEPIASVAHVLGFADQSHFHRVFRAHVAATPGRYRR</sequence>
<evidence type="ECO:0000256" key="1">
    <source>
        <dbReference type="ARBA" id="ARBA00023015"/>
    </source>
</evidence>
<reference evidence="6" key="1">
    <citation type="submission" date="2020-03" db="EMBL/GenBank/DDBJ databases">
        <title>Draft sequencing of Calidifontibacter sp. DB0510.</title>
        <authorList>
            <person name="Kim D.-U."/>
        </authorList>
    </citation>
    <scope>NUCLEOTIDE SEQUENCE</scope>
    <source>
        <strain evidence="6">DB0510</strain>
    </source>
</reference>
<dbReference type="InterPro" id="IPR018062">
    <property type="entry name" value="HTH_AraC-typ_CS"/>
</dbReference>
<organism evidence="6 7">
    <name type="scientific">Metallococcus carri</name>
    <dbReference type="NCBI Taxonomy" id="1656884"/>
    <lineage>
        <taxon>Bacteria</taxon>
        <taxon>Bacillati</taxon>
        <taxon>Actinomycetota</taxon>
        <taxon>Actinomycetes</taxon>
        <taxon>Micrococcales</taxon>
        <taxon>Dermacoccaceae</taxon>
        <taxon>Metallococcus</taxon>
    </lineage>
</organism>
<dbReference type="InterPro" id="IPR018060">
    <property type="entry name" value="HTH_AraC"/>
</dbReference>
<dbReference type="InterPro" id="IPR003313">
    <property type="entry name" value="AraC-bd"/>
</dbReference>
<dbReference type="PROSITE" id="PS00041">
    <property type="entry name" value="HTH_ARAC_FAMILY_1"/>
    <property type="match status" value="1"/>
</dbReference>
<dbReference type="InterPro" id="IPR050204">
    <property type="entry name" value="AraC_XylS_family_regulators"/>
</dbReference>
<dbReference type="AlphaFoldDB" id="A0A967B0E5"/>
<dbReference type="Gene3D" id="1.10.10.60">
    <property type="entry name" value="Homeodomain-like"/>
    <property type="match status" value="2"/>
</dbReference>
<dbReference type="SUPFAM" id="SSF51215">
    <property type="entry name" value="Regulatory protein AraC"/>
    <property type="match status" value="1"/>
</dbReference>
<feature type="domain" description="HTH araC/xylS-type" evidence="5">
    <location>
        <begin position="170"/>
        <end position="265"/>
    </location>
</feature>
<dbReference type="GO" id="GO:0043565">
    <property type="term" value="F:sequence-specific DNA binding"/>
    <property type="evidence" value="ECO:0007669"/>
    <property type="project" value="InterPro"/>
</dbReference>